<dbReference type="GO" id="GO:0004497">
    <property type="term" value="F:monooxygenase activity"/>
    <property type="evidence" value="ECO:0007669"/>
    <property type="project" value="UniProtKB-KW"/>
</dbReference>
<dbReference type="PANTHER" id="PTHR47943:SF2">
    <property type="entry name" value="CYTOCHROME P450"/>
    <property type="match status" value="1"/>
</dbReference>
<evidence type="ECO:0000256" key="10">
    <source>
        <dbReference type="ARBA" id="ARBA00023059"/>
    </source>
</evidence>
<evidence type="ECO:0000256" key="2">
    <source>
        <dbReference type="ARBA" id="ARBA00004370"/>
    </source>
</evidence>
<evidence type="ECO:0000256" key="3">
    <source>
        <dbReference type="ARBA" id="ARBA00005122"/>
    </source>
</evidence>
<keyword evidence="11" id="KW-0472">Membrane</keyword>
<gene>
    <name evidence="12" type="ORF">KI387_031996</name>
</gene>
<dbReference type="SUPFAM" id="SSF48264">
    <property type="entry name" value="Cytochrome P450"/>
    <property type="match status" value="1"/>
</dbReference>
<evidence type="ECO:0000313" key="13">
    <source>
        <dbReference type="Proteomes" id="UP000824469"/>
    </source>
</evidence>
<evidence type="ECO:0000256" key="5">
    <source>
        <dbReference type="ARBA" id="ARBA00022617"/>
    </source>
</evidence>
<dbReference type="EMBL" id="JAHRHJ020003813">
    <property type="protein sequence ID" value="KAH9287879.1"/>
    <property type="molecule type" value="Genomic_DNA"/>
</dbReference>
<keyword evidence="8" id="KW-0408">Iron</keyword>
<keyword evidence="9" id="KW-0503">Monooxygenase</keyword>
<keyword evidence="7" id="KW-0560">Oxidoreductase</keyword>
<evidence type="ECO:0000256" key="9">
    <source>
        <dbReference type="ARBA" id="ARBA00023033"/>
    </source>
</evidence>
<dbReference type="AlphaFoldDB" id="A0AA38BYB1"/>
<comment type="similarity">
    <text evidence="4">Belongs to the cytochrome P450 family.</text>
</comment>
<evidence type="ECO:0000313" key="12">
    <source>
        <dbReference type="EMBL" id="KAH9287879.1"/>
    </source>
</evidence>
<keyword evidence="10" id="KW-0876">Taxol biosynthesis</keyword>
<evidence type="ECO:0000256" key="7">
    <source>
        <dbReference type="ARBA" id="ARBA00023002"/>
    </source>
</evidence>
<dbReference type="GO" id="GO:0016020">
    <property type="term" value="C:membrane"/>
    <property type="evidence" value="ECO:0007669"/>
    <property type="project" value="UniProtKB-SubCell"/>
</dbReference>
<name>A0AA38BYB1_TAXCH</name>
<keyword evidence="6" id="KW-0479">Metal-binding</keyword>
<evidence type="ECO:0000256" key="11">
    <source>
        <dbReference type="ARBA" id="ARBA00023136"/>
    </source>
</evidence>
<dbReference type="OMA" id="HEAMEHC"/>
<comment type="pathway">
    <text evidence="3">Alkaloid biosynthesis; taxol biosynthesis.</text>
</comment>
<comment type="cofactor">
    <cofactor evidence="1">
        <name>heme</name>
        <dbReference type="ChEBI" id="CHEBI:30413"/>
    </cofactor>
</comment>
<evidence type="ECO:0000256" key="6">
    <source>
        <dbReference type="ARBA" id="ARBA00022723"/>
    </source>
</evidence>
<dbReference type="GO" id="GO:0042617">
    <property type="term" value="P:paclitaxel biosynthetic process"/>
    <property type="evidence" value="ECO:0007669"/>
    <property type="project" value="UniProtKB-KW"/>
</dbReference>
<dbReference type="InterPro" id="IPR001128">
    <property type="entry name" value="Cyt_P450"/>
</dbReference>
<dbReference type="GO" id="GO:0020037">
    <property type="term" value="F:heme binding"/>
    <property type="evidence" value="ECO:0007669"/>
    <property type="project" value="InterPro"/>
</dbReference>
<evidence type="ECO:0000256" key="8">
    <source>
        <dbReference type="ARBA" id="ARBA00023004"/>
    </source>
</evidence>
<feature type="non-terminal residue" evidence="12">
    <location>
        <position position="163"/>
    </location>
</feature>
<evidence type="ECO:0008006" key="14">
    <source>
        <dbReference type="Google" id="ProtNLM"/>
    </source>
</evidence>
<dbReference type="PRINTS" id="PR00463">
    <property type="entry name" value="EP450I"/>
</dbReference>
<dbReference type="InterPro" id="IPR036396">
    <property type="entry name" value="Cyt_P450_sf"/>
</dbReference>
<comment type="caution">
    <text evidence="12">The sequence shown here is derived from an EMBL/GenBank/DDBJ whole genome shotgun (WGS) entry which is preliminary data.</text>
</comment>
<dbReference type="PANTHER" id="PTHR47943">
    <property type="entry name" value="CYTOCHROME P450 93A3-LIKE"/>
    <property type="match status" value="1"/>
</dbReference>
<proteinExistence type="inferred from homology"/>
<sequence length="163" mass="18517">MRGIWEKSGQGKEAVNVSVSIQSLTSAIIWRILAGTKYSGDGDINGKELRYMLEELKAIIQAPNIGDFLPYLDWLDLQGINRRMKKAHLFFDRVVQKIIDDHVNVKRKQTSNVTDIIDVLLERMDMFIAGIDTTAASLEWTMSLLVRNPQIADKLQEEIESVV</sequence>
<dbReference type="Pfam" id="PF00067">
    <property type="entry name" value="p450"/>
    <property type="match status" value="1"/>
</dbReference>
<keyword evidence="13" id="KW-1185">Reference proteome</keyword>
<evidence type="ECO:0000256" key="4">
    <source>
        <dbReference type="ARBA" id="ARBA00010617"/>
    </source>
</evidence>
<dbReference type="GO" id="GO:0005506">
    <property type="term" value="F:iron ion binding"/>
    <property type="evidence" value="ECO:0007669"/>
    <property type="project" value="InterPro"/>
</dbReference>
<dbReference type="InterPro" id="IPR002401">
    <property type="entry name" value="Cyt_P450_E_grp-I"/>
</dbReference>
<dbReference type="Gene3D" id="1.10.630.10">
    <property type="entry name" value="Cytochrome P450"/>
    <property type="match status" value="1"/>
</dbReference>
<reference evidence="12 13" key="1">
    <citation type="journal article" date="2021" name="Nat. Plants">
        <title>The Taxus genome provides insights into paclitaxel biosynthesis.</title>
        <authorList>
            <person name="Xiong X."/>
            <person name="Gou J."/>
            <person name="Liao Q."/>
            <person name="Li Y."/>
            <person name="Zhou Q."/>
            <person name="Bi G."/>
            <person name="Li C."/>
            <person name="Du R."/>
            <person name="Wang X."/>
            <person name="Sun T."/>
            <person name="Guo L."/>
            <person name="Liang H."/>
            <person name="Lu P."/>
            <person name="Wu Y."/>
            <person name="Zhang Z."/>
            <person name="Ro D.K."/>
            <person name="Shang Y."/>
            <person name="Huang S."/>
            <person name="Yan J."/>
        </authorList>
    </citation>
    <scope>NUCLEOTIDE SEQUENCE [LARGE SCALE GENOMIC DNA]</scope>
    <source>
        <strain evidence="12">Ta-2019</strain>
    </source>
</reference>
<accession>A0AA38BYB1</accession>
<evidence type="ECO:0000256" key="1">
    <source>
        <dbReference type="ARBA" id="ARBA00001971"/>
    </source>
</evidence>
<dbReference type="GO" id="GO:0016705">
    <property type="term" value="F:oxidoreductase activity, acting on paired donors, with incorporation or reduction of molecular oxygen"/>
    <property type="evidence" value="ECO:0007669"/>
    <property type="project" value="InterPro"/>
</dbReference>
<organism evidence="12 13">
    <name type="scientific">Taxus chinensis</name>
    <name type="common">Chinese yew</name>
    <name type="synonym">Taxus wallichiana var. chinensis</name>
    <dbReference type="NCBI Taxonomy" id="29808"/>
    <lineage>
        <taxon>Eukaryota</taxon>
        <taxon>Viridiplantae</taxon>
        <taxon>Streptophyta</taxon>
        <taxon>Embryophyta</taxon>
        <taxon>Tracheophyta</taxon>
        <taxon>Spermatophyta</taxon>
        <taxon>Pinopsida</taxon>
        <taxon>Pinidae</taxon>
        <taxon>Conifers II</taxon>
        <taxon>Cupressales</taxon>
        <taxon>Taxaceae</taxon>
        <taxon>Taxus</taxon>
    </lineage>
</organism>
<comment type="subcellular location">
    <subcellularLocation>
        <location evidence="2">Membrane</location>
    </subcellularLocation>
</comment>
<keyword evidence="5" id="KW-0349">Heme</keyword>
<dbReference type="Proteomes" id="UP000824469">
    <property type="component" value="Unassembled WGS sequence"/>
</dbReference>
<protein>
    <recommendedName>
        <fullName evidence="14">Cytochrome P450</fullName>
    </recommendedName>
</protein>